<keyword evidence="3" id="KW-0479">Metal-binding</keyword>
<keyword evidence="4" id="KW-0378">Hydrolase</keyword>
<evidence type="ECO:0000256" key="5">
    <source>
        <dbReference type="ARBA" id="ARBA00022833"/>
    </source>
</evidence>
<gene>
    <name evidence="8" type="ORF">MTUNDRAET4_3985</name>
</gene>
<dbReference type="InterPro" id="IPR051156">
    <property type="entry name" value="Mito/Outer_Membr_Metalloprot"/>
</dbReference>
<dbReference type="Gene3D" id="3.30.2010.10">
    <property type="entry name" value="Metalloproteases ('zincins'), catalytic domain"/>
    <property type="match status" value="1"/>
</dbReference>
<dbReference type="EMBL" id="LR536450">
    <property type="protein sequence ID" value="VFU10866.1"/>
    <property type="molecule type" value="Genomic_DNA"/>
</dbReference>
<dbReference type="InterPro" id="IPR001915">
    <property type="entry name" value="Peptidase_M48"/>
</dbReference>
<dbReference type="GO" id="GO:0016020">
    <property type="term" value="C:membrane"/>
    <property type="evidence" value="ECO:0007669"/>
    <property type="project" value="TreeGrafter"/>
</dbReference>
<keyword evidence="2 8" id="KW-0645">Protease</keyword>
<organism evidence="8 9">
    <name type="scientific">Methylocella tundrae</name>
    <dbReference type="NCBI Taxonomy" id="227605"/>
    <lineage>
        <taxon>Bacteria</taxon>
        <taxon>Pseudomonadati</taxon>
        <taxon>Pseudomonadota</taxon>
        <taxon>Alphaproteobacteria</taxon>
        <taxon>Hyphomicrobiales</taxon>
        <taxon>Beijerinckiaceae</taxon>
        <taxon>Methylocella</taxon>
    </lineage>
</organism>
<evidence type="ECO:0000259" key="7">
    <source>
        <dbReference type="Pfam" id="PF01435"/>
    </source>
</evidence>
<dbReference type="AlphaFoldDB" id="A0A4U8Z5M9"/>
<feature type="domain" description="Peptidase M48" evidence="7">
    <location>
        <begin position="119"/>
        <end position="302"/>
    </location>
</feature>
<evidence type="ECO:0000256" key="2">
    <source>
        <dbReference type="ARBA" id="ARBA00022670"/>
    </source>
</evidence>
<keyword evidence="5" id="KW-0862">Zinc</keyword>
<sequence>MKLFADMAGMLRSMALSGRDLAGSLSRVTEPLAVKDGAAFRQGWAKLRSDEIARRFGVFCVLAAALALAACASIEPQGDQSFKMEAPPLPPHPPAPENKALAEHNRMVALFDGEYKDPAAERYLNEILAKLAKADDKPSEPYKVTILNSPIVNAFALPPRDLFITRGLLALANDASEVAAVMAHEIAHLTARHAVQREEEEKRAAVISQAATVIQNKQKGAEIEATARRTIATFSRQQELDADQIGIKAIARAGFDPYGASRFLSALGRSAAMRTSLIGQNASADKPDILATHPSTPERVTQAIAAARQIGAPGIGVTDRDSYLAAIDGMIFGDSPSEGVVRGRSFLQARLGFAFVAPEGFALENASKALLGVSGDGNEALRLDSVKAPPGMSLEAYMASDWIDGLMQSSIESVDLNGMPAVIASARAGDWNFRLAVIRFDPTQIYRLIFAMRAQTDANEKRFRGALNSFHRASPEEIREVRPMRISIVTATPGQTPGDLADKMATPDRKLEFFLLINGLEADATVAPGERYKIVIEQE</sequence>
<evidence type="ECO:0000256" key="6">
    <source>
        <dbReference type="ARBA" id="ARBA00023049"/>
    </source>
</evidence>
<dbReference type="CDD" id="cd07324">
    <property type="entry name" value="M48C_Oma1-like"/>
    <property type="match status" value="1"/>
</dbReference>
<protein>
    <submittedName>
        <fullName evidence="8">Zn-dependent protease</fullName>
    </submittedName>
</protein>
<evidence type="ECO:0000256" key="1">
    <source>
        <dbReference type="ARBA" id="ARBA00001947"/>
    </source>
</evidence>
<dbReference type="PANTHER" id="PTHR22726:SF1">
    <property type="entry name" value="METALLOENDOPEPTIDASE OMA1, MITOCHONDRIAL"/>
    <property type="match status" value="1"/>
</dbReference>
<reference evidence="8 9" key="1">
    <citation type="submission" date="2019-03" db="EMBL/GenBank/DDBJ databases">
        <authorList>
            <person name="Kox A.R. M."/>
        </authorList>
    </citation>
    <scope>NUCLEOTIDE SEQUENCE [LARGE SCALE GENOMIC DNA]</scope>
    <source>
        <strain evidence="8">MTUNDRAET4 annotated genome</strain>
    </source>
</reference>
<name>A0A4U8Z5M9_METTU</name>
<dbReference type="PANTHER" id="PTHR22726">
    <property type="entry name" value="METALLOENDOPEPTIDASE OMA1"/>
    <property type="match status" value="1"/>
</dbReference>
<proteinExistence type="predicted"/>
<evidence type="ECO:0000256" key="3">
    <source>
        <dbReference type="ARBA" id="ARBA00022723"/>
    </source>
</evidence>
<evidence type="ECO:0000256" key="4">
    <source>
        <dbReference type="ARBA" id="ARBA00022801"/>
    </source>
</evidence>
<dbReference type="Pfam" id="PF01435">
    <property type="entry name" value="Peptidase_M48"/>
    <property type="match status" value="1"/>
</dbReference>
<accession>A0A4U8Z5M9</accession>
<evidence type="ECO:0000313" key="9">
    <source>
        <dbReference type="Proteomes" id="UP000294360"/>
    </source>
</evidence>
<dbReference type="GO" id="GO:0004222">
    <property type="term" value="F:metalloendopeptidase activity"/>
    <property type="evidence" value="ECO:0007669"/>
    <property type="project" value="InterPro"/>
</dbReference>
<dbReference type="Proteomes" id="UP000294360">
    <property type="component" value="Chromosome"/>
</dbReference>
<dbReference type="GO" id="GO:0046872">
    <property type="term" value="F:metal ion binding"/>
    <property type="evidence" value="ECO:0007669"/>
    <property type="project" value="UniProtKB-KW"/>
</dbReference>
<dbReference type="KEGG" id="mtun:MTUNDRAET4_3985"/>
<comment type="cofactor">
    <cofactor evidence="1">
        <name>Zn(2+)</name>
        <dbReference type="ChEBI" id="CHEBI:29105"/>
    </cofactor>
</comment>
<dbReference type="GO" id="GO:0051603">
    <property type="term" value="P:proteolysis involved in protein catabolic process"/>
    <property type="evidence" value="ECO:0007669"/>
    <property type="project" value="TreeGrafter"/>
</dbReference>
<evidence type="ECO:0000313" key="8">
    <source>
        <dbReference type="EMBL" id="VFU10866.1"/>
    </source>
</evidence>
<keyword evidence="6" id="KW-0482">Metalloprotease</keyword>